<evidence type="ECO:0000256" key="1">
    <source>
        <dbReference type="PROSITE-ProRule" id="PRU00278"/>
    </source>
</evidence>
<gene>
    <name evidence="5" type="ORF">B9O19_00925</name>
</gene>
<keyword evidence="3" id="KW-0812">Transmembrane</keyword>
<evidence type="ECO:0000256" key="3">
    <source>
        <dbReference type="SAM" id="Phobius"/>
    </source>
</evidence>
<name>A0A2K9P2N5_9FIRM</name>
<feature type="domain" description="PpiC" evidence="4">
    <location>
        <begin position="296"/>
        <end position="405"/>
    </location>
</feature>
<dbReference type="InterPro" id="IPR027304">
    <property type="entry name" value="Trigger_fact/SurA_dom_sf"/>
</dbReference>
<protein>
    <submittedName>
        <fullName evidence="5">Foldase protein PrsA1</fullName>
    </submittedName>
</protein>
<dbReference type="RefSeq" id="WP_102365329.1">
    <property type="nucleotide sequence ID" value="NZ_CP020991.1"/>
</dbReference>
<dbReference type="OrthoDB" id="14196at2"/>
<dbReference type="GeneID" id="98062341"/>
<dbReference type="SUPFAM" id="SSF109998">
    <property type="entry name" value="Triger factor/SurA peptide-binding domain-like"/>
    <property type="match status" value="1"/>
</dbReference>
<dbReference type="PANTHER" id="PTHR47245">
    <property type="entry name" value="PEPTIDYLPROLYL ISOMERASE"/>
    <property type="match status" value="1"/>
</dbReference>
<dbReference type="GO" id="GO:0003755">
    <property type="term" value="F:peptidyl-prolyl cis-trans isomerase activity"/>
    <property type="evidence" value="ECO:0007669"/>
    <property type="project" value="UniProtKB-KW"/>
</dbReference>
<dbReference type="KEGG" id="mpec:B9O19_00925"/>
<keyword evidence="3" id="KW-1133">Transmembrane helix</keyword>
<dbReference type="Gene3D" id="3.10.50.40">
    <property type="match status" value="1"/>
</dbReference>
<organism evidence="5 6">
    <name type="scientific">Monoglobus pectinilyticus</name>
    <dbReference type="NCBI Taxonomy" id="1981510"/>
    <lineage>
        <taxon>Bacteria</taxon>
        <taxon>Bacillati</taxon>
        <taxon>Bacillota</taxon>
        <taxon>Clostridia</taxon>
        <taxon>Monoglobales</taxon>
        <taxon>Monoglobaceae</taxon>
        <taxon>Monoglobus</taxon>
    </lineage>
</organism>
<dbReference type="InterPro" id="IPR000297">
    <property type="entry name" value="PPIase_PpiC"/>
</dbReference>
<dbReference type="EMBL" id="CP020991">
    <property type="protein sequence ID" value="AUO19099.1"/>
    <property type="molecule type" value="Genomic_DNA"/>
</dbReference>
<proteinExistence type="predicted"/>
<keyword evidence="1" id="KW-0413">Isomerase</keyword>
<feature type="region of interest" description="Disordered" evidence="2">
    <location>
        <begin position="444"/>
        <end position="483"/>
    </location>
</feature>
<evidence type="ECO:0000256" key="2">
    <source>
        <dbReference type="SAM" id="MobiDB-lite"/>
    </source>
</evidence>
<dbReference type="Proteomes" id="UP000235589">
    <property type="component" value="Chromosome"/>
</dbReference>
<dbReference type="AlphaFoldDB" id="A0A2K9P2N5"/>
<sequence>MANDKKDILNDEKVQKMKDDVSSKIADAASEIKEEISEADQKAKEVIGDKLNDAGEVISEAGDKLEDSITEIKADALESVDNIKEVIEEKKKGVNISVGALVGIIVGCVAVAALIVFLIMNFTAAQPKYGKAEGKTVATVNGEKITDKDLGYYIYAEAMTQYYDIEGESADGDLSSFDWDQEIDGKKLSDTIKENAMKNAVADMVTGQQGEKLLTDDNAWTEKNDQQIQSTVDSYVQQFGEDGFSLRARSMGISSANEYARMYTTVMKAQNVQAAMEEDISKFTPEGVDLQNYTQDDRASVKHILIETTDPAAADPAATPDPTAVDDATGLATAQNVAQQAKSGGDFDQLMTQYNTDTSETSAGYTFKKGEMVEEFETAAFALKLNEISEPVKTDYGYHVIMRIPGLYEIQGYWVEQAKVSENKGNLDKVSVKAILDDVQAATEELENEQAAASAASGAGTSTSGGNSAADGNSAAGGAAAGE</sequence>
<evidence type="ECO:0000259" key="4">
    <source>
        <dbReference type="PROSITE" id="PS50198"/>
    </source>
</evidence>
<dbReference type="SUPFAM" id="SSF54534">
    <property type="entry name" value="FKBP-like"/>
    <property type="match status" value="1"/>
</dbReference>
<keyword evidence="1" id="KW-0697">Rotamase</keyword>
<evidence type="ECO:0000313" key="5">
    <source>
        <dbReference type="EMBL" id="AUO19099.1"/>
    </source>
</evidence>
<dbReference type="InterPro" id="IPR050245">
    <property type="entry name" value="PrsA_foldase"/>
</dbReference>
<dbReference type="PANTHER" id="PTHR47245:SF2">
    <property type="entry name" value="PEPTIDYL-PROLYL CIS-TRANS ISOMERASE HP_0175-RELATED"/>
    <property type="match status" value="1"/>
</dbReference>
<dbReference type="InterPro" id="IPR046357">
    <property type="entry name" value="PPIase_dom_sf"/>
</dbReference>
<accession>A0A2K9P2N5</accession>
<reference evidence="5 6" key="1">
    <citation type="submission" date="2017-04" db="EMBL/GenBank/DDBJ databases">
        <title>Monoglobus pectinilyticus 14 draft genome.</title>
        <authorList>
            <person name="Kim C."/>
            <person name="Rosendale D.I."/>
            <person name="Kelly W.J."/>
            <person name="Tannock G.W."/>
            <person name="Patchett M.L."/>
            <person name="Jordens J.Z."/>
        </authorList>
    </citation>
    <scope>NUCLEOTIDE SEQUENCE [LARGE SCALE GENOMIC DNA]</scope>
    <source>
        <strain evidence="5 6">14</strain>
    </source>
</reference>
<feature type="transmembrane region" description="Helical" evidence="3">
    <location>
        <begin position="98"/>
        <end position="120"/>
    </location>
</feature>
<dbReference type="Gene3D" id="1.20.120.20">
    <property type="entry name" value="Apolipoprotein"/>
    <property type="match status" value="1"/>
</dbReference>
<dbReference type="Pfam" id="PF13616">
    <property type="entry name" value="Rotamase_3"/>
    <property type="match status" value="1"/>
</dbReference>
<dbReference type="PROSITE" id="PS50198">
    <property type="entry name" value="PPIC_PPIASE_2"/>
    <property type="match status" value="1"/>
</dbReference>
<feature type="compositionally biased region" description="Low complexity" evidence="2">
    <location>
        <begin position="451"/>
        <end position="483"/>
    </location>
</feature>
<keyword evidence="6" id="KW-1185">Reference proteome</keyword>
<evidence type="ECO:0000313" key="6">
    <source>
        <dbReference type="Proteomes" id="UP000235589"/>
    </source>
</evidence>
<keyword evidence="3" id="KW-0472">Membrane</keyword>